<dbReference type="Pfam" id="PF00890">
    <property type="entry name" value="FAD_binding_2"/>
    <property type="match status" value="1"/>
</dbReference>
<evidence type="ECO:0000256" key="3">
    <source>
        <dbReference type="ARBA" id="ARBA00022827"/>
    </source>
</evidence>
<organism evidence="7 8">
    <name type="scientific">Sutterella massiliensis</name>
    <dbReference type="NCBI Taxonomy" id="1816689"/>
    <lineage>
        <taxon>Bacteria</taxon>
        <taxon>Pseudomonadati</taxon>
        <taxon>Pseudomonadota</taxon>
        <taxon>Betaproteobacteria</taxon>
        <taxon>Burkholderiales</taxon>
        <taxon>Sutterellaceae</taxon>
        <taxon>Sutterella</taxon>
    </lineage>
</organism>
<dbReference type="SUPFAM" id="SSF51905">
    <property type="entry name" value="FAD/NAD(P)-binding domain"/>
    <property type="match status" value="1"/>
</dbReference>
<dbReference type="InterPro" id="IPR027477">
    <property type="entry name" value="Succ_DH/fumarate_Rdtase_cat_sf"/>
</dbReference>
<feature type="signal peptide" evidence="5">
    <location>
        <begin position="1"/>
        <end position="29"/>
    </location>
</feature>
<dbReference type="SUPFAM" id="SSF56425">
    <property type="entry name" value="Succinate dehydrogenase/fumarate reductase flavoprotein, catalytic domain"/>
    <property type="match status" value="1"/>
</dbReference>
<dbReference type="Gene3D" id="3.90.700.10">
    <property type="entry name" value="Succinate dehydrogenase/fumarate reductase flavoprotein, catalytic domain"/>
    <property type="match status" value="1"/>
</dbReference>
<evidence type="ECO:0000313" key="8">
    <source>
        <dbReference type="Proteomes" id="UP000715095"/>
    </source>
</evidence>
<accession>A0ABS2DSB7</accession>
<evidence type="ECO:0000256" key="4">
    <source>
        <dbReference type="ARBA" id="ARBA00023002"/>
    </source>
</evidence>
<dbReference type="RefSeq" id="WP_205102674.1">
    <property type="nucleotide sequence ID" value="NZ_JACJJC010000009.1"/>
</dbReference>
<name>A0ABS2DSB7_9BURK</name>
<keyword evidence="5" id="KW-0732">Signal</keyword>
<evidence type="ECO:0000259" key="6">
    <source>
        <dbReference type="Pfam" id="PF00890"/>
    </source>
</evidence>
<protein>
    <submittedName>
        <fullName evidence="7">FAD-dependent oxidoreductase</fullName>
    </submittedName>
</protein>
<keyword evidence="2" id="KW-0285">Flavoprotein</keyword>
<gene>
    <name evidence="7" type="ORF">H6A60_06855</name>
</gene>
<dbReference type="InterPro" id="IPR036188">
    <property type="entry name" value="FAD/NAD-bd_sf"/>
</dbReference>
<dbReference type="InterPro" id="IPR003953">
    <property type="entry name" value="FAD-dep_OxRdtase_2_FAD-bd"/>
</dbReference>
<dbReference type="Gene3D" id="3.50.50.60">
    <property type="entry name" value="FAD/NAD(P)-binding domain"/>
    <property type="match status" value="1"/>
</dbReference>
<dbReference type="PANTHER" id="PTHR43400:SF10">
    <property type="entry name" value="3-OXOSTEROID 1-DEHYDROGENASE"/>
    <property type="match status" value="1"/>
</dbReference>
<comment type="caution">
    <text evidence="7">The sequence shown here is derived from an EMBL/GenBank/DDBJ whole genome shotgun (WGS) entry which is preliminary data.</text>
</comment>
<proteinExistence type="predicted"/>
<dbReference type="PANTHER" id="PTHR43400">
    <property type="entry name" value="FUMARATE REDUCTASE"/>
    <property type="match status" value="1"/>
</dbReference>
<feature type="chain" id="PRO_5046817354" evidence="5">
    <location>
        <begin position="30"/>
        <end position="518"/>
    </location>
</feature>
<dbReference type="PRINTS" id="PR00411">
    <property type="entry name" value="PNDRDTASEI"/>
</dbReference>
<evidence type="ECO:0000256" key="5">
    <source>
        <dbReference type="SAM" id="SignalP"/>
    </source>
</evidence>
<dbReference type="EMBL" id="JACJJC010000009">
    <property type="protein sequence ID" value="MBM6704201.1"/>
    <property type="molecule type" value="Genomic_DNA"/>
</dbReference>
<evidence type="ECO:0000256" key="1">
    <source>
        <dbReference type="ARBA" id="ARBA00001974"/>
    </source>
</evidence>
<keyword evidence="4" id="KW-0560">Oxidoreductase</keyword>
<evidence type="ECO:0000313" key="7">
    <source>
        <dbReference type="EMBL" id="MBM6704201.1"/>
    </source>
</evidence>
<evidence type="ECO:0000256" key="2">
    <source>
        <dbReference type="ARBA" id="ARBA00022630"/>
    </source>
</evidence>
<dbReference type="Pfam" id="PF12831">
    <property type="entry name" value="FAD_oxidored"/>
    <property type="match status" value="1"/>
</dbReference>
<keyword evidence="8" id="KW-1185">Reference proteome</keyword>
<dbReference type="InterPro" id="IPR050315">
    <property type="entry name" value="FAD-oxidoreductase_2"/>
</dbReference>
<feature type="domain" description="FAD-dependent oxidoreductase 2 FAD-binding" evidence="6">
    <location>
        <begin position="191"/>
        <end position="489"/>
    </location>
</feature>
<reference evidence="7 8" key="1">
    <citation type="journal article" date="2021" name="Sci. Rep.">
        <title>The distribution of antibiotic resistance genes in chicken gut microbiota commensals.</title>
        <authorList>
            <person name="Juricova H."/>
            <person name="Matiasovicova J."/>
            <person name="Kubasova T."/>
            <person name="Cejkova D."/>
            <person name="Rychlik I."/>
        </authorList>
    </citation>
    <scope>NUCLEOTIDE SEQUENCE [LARGE SCALE GENOMIC DNA]</scope>
    <source>
        <strain evidence="7 8">An829</strain>
    </source>
</reference>
<sequence length="518" mass="54318">MKRRAILKSALLPAAAGFSGTLASPGTHAAERHADIVTDVLVIGGGFAGLTTALTAARSGAKVVLLERRAYTGGDGLLSAGIIASAESIVHKAQNFSGDASLEAYWRQIEAGLTDEPLSKVRDNSPMSPVYAGFMKHDPRVMKRSAEMSPEVPALLASFGIEFLPINPGQPFLLPTKPGSMSTFVKAIGVELNKLGVEVHTGARAVSLETEEDRTPGAPPDAVRVTGATAKIQEKTVRIAADAVVIASGGFIDNKDMMRRYKRVWADVPKGFSAVGEGVPDGHDGDGIRLGRLGGAAVEDMESMPKLFAAPRKGEKSASWLLFDTDTAYLVDKSGKRFCDEHASRYTGCALACLRNQIDGAYVVFDEATFTGSNAARWRYADLLAAGGLVKGETIEAAAQKVGVDPNGLRQTLEAIAADAAAGRDSAFGRKDKLFRALKGPFYISKPSYPVSFKTEGGLEVDPDFRVLRAADDSAIPGLYAAGAVCGSISTRLCDVIASGLIVGPEAAAFAASAKKVG</sequence>
<dbReference type="Proteomes" id="UP000715095">
    <property type="component" value="Unassembled WGS sequence"/>
</dbReference>
<keyword evidence="3" id="KW-0274">FAD</keyword>
<comment type="cofactor">
    <cofactor evidence="1">
        <name>FAD</name>
        <dbReference type="ChEBI" id="CHEBI:57692"/>
    </cofactor>
</comment>